<evidence type="ECO:0000313" key="2">
    <source>
        <dbReference type="EMBL" id="ROR76000.1"/>
    </source>
</evidence>
<dbReference type="Proteomes" id="UP000266915">
    <property type="component" value="Unassembled WGS sequence"/>
</dbReference>
<protein>
    <submittedName>
        <fullName evidence="2">Uncharacterized protein</fullName>
    </submittedName>
</protein>
<gene>
    <name evidence="2" type="ORF">EDD42_3952</name>
</gene>
<name>A0A3N2BL55_9MICO</name>
<dbReference type="EMBL" id="RKHL01000002">
    <property type="protein sequence ID" value="ROR76000.1"/>
    <property type="molecule type" value="Genomic_DNA"/>
</dbReference>
<dbReference type="AlphaFoldDB" id="A0A3N2BL55"/>
<evidence type="ECO:0000313" key="3">
    <source>
        <dbReference type="Proteomes" id="UP000266915"/>
    </source>
</evidence>
<sequence length="158" mass="16702">MTSSPRHVSDRLRDIVSDHGSGGLSADEIATIKSSAEALVTLAGDRDRAQRTVTDALEAMPVHGKLFPRRGAFFAAADVDKVRAILIAHDSASEPLDTMVADDGPTCVQCGHPWSEHRNVVGCLHTACACSTDADESTYAWLAGEFNASPRPLKGSAS</sequence>
<feature type="region of interest" description="Disordered" evidence="1">
    <location>
        <begin position="1"/>
        <end position="22"/>
    </location>
</feature>
<reference evidence="2 3" key="1">
    <citation type="submission" date="2018-11" db="EMBL/GenBank/DDBJ databases">
        <title>Sequencing the genomes of 1000 actinobacteria strains.</title>
        <authorList>
            <person name="Klenk H.-P."/>
        </authorList>
    </citation>
    <scope>NUCLEOTIDE SEQUENCE [LARGE SCALE GENOMIC DNA]</scope>
    <source>
        <strain evidence="2 3">DSM 14012</strain>
    </source>
</reference>
<evidence type="ECO:0000256" key="1">
    <source>
        <dbReference type="SAM" id="MobiDB-lite"/>
    </source>
</evidence>
<accession>A0A3N2BL55</accession>
<proteinExistence type="predicted"/>
<organism evidence="2 3">
    <name type="scientific">Plantibacter flavus</name>
    <dbReference type="NCBI Taxonomy" id="150123"/>
    <lineage>
        <taxon>Bacteria</taxon>
        <taxon>Bacillati</taxon>
        <taxon>Actinomycetota</taxon>
        <taxon>Actinomycetes</taxon>
        <taxon>Micrococcales</taxon>
        <taxon>Microbacteriaceae</taxon>
        <taxon>Plantibacter</taxon>
    </lineage>
</organism>
<comment type="caution">
    <text evidence="2">The sequence shown here is derived from an EMBL/GenBank/DDBJ whole genome shotgun (WGS) entry which is preliminary data.</text>
</comment>
<keyword evidence="3" id="KW-1185">Reference proteome</keyword>
<dbReference type="RefSeq" id="WP_085514214.1">
    <property type="nucleotide sequence ID" value="NZ_FXAP01000007.1"/>
</dbReference>
<feature type="compositionally biased region" description="Basic and acidic residues" evidence="1">
    <location>
        <begin position="7"/>
        <end position="17"/>
    </location>
</feature>